<sequence length="236" mass="26740">MLTFAILALCLGWASAEFNCSDTLPMSIRMQIVQYHNERRDELLKGQVNGADGKLKPAKYMNKLTWSCKLEAVAVSRCKNGFINTNFLYETGAASGIVQGVKRRKLPSTGKFTKNYQNSEENFISESARLPESSWRGDITNEASLLSARPGCYPKPLNFNDFKKAMDVWWNQAGGYKDNYFKDRTREEFAQMMNADATEVGCAYEKKGRLTSILCLYNKRVILAEPFYQVAEEGNN</sequence>
<protein>
    <recommendedName>
        <fullName evidence="2">SCP domain-containing protein</fullName>
    </recommendedName>
</protein>
<evidence type="ECO:0000313" key="4">
    <source>
        <dbReference type="Proteomes" id="UP000024635"/>
    </source>
</evidence>
<evidence type="ECO:0000313" key="3">
    <source>
        <dbReference type="EMBL" id="EYC12918.1"/>
    </source>
</evidence>
<name>A0A016UE83_9BILA</name>
<keyword evidence="1" id="KW-0732">Signal</keyword>
<dbReference type="InterPro" id="IPR014044">
    <property type="entry name" value="CAP_dom"/>
</dbReference>
<proteinExistence type="predicted"/>
<gene>
    <name evidence="3" type="primary">Acey_s0045.g1157</name>
    <name evidence="3" type="synonym">ASP-s0045.g1157</name>
    <name evidence="3" type="ORF">Y032_0045g1157</name>
</gene>
<accession>A0A016UE83</accession>
<feature type="signal peptide" evidence="1">
    <location>
        <begin position="1"/>
        <end position="16"/>
    </location>
</feature>
<feature type="domain" description="SCP" evidence="2">
    <location>
        <begin position="34"/>
        <end position="217"/>
    </location>
</feature>
<evidence type="ECO:0000256" key="1">
    <source>
        <dbReference type="SAM" id="SignalP"/>
    </source>
</evidence>
<dbReference type="SUPFAM" id="SSF55797">
    <property type="entry name" value="PR-1-like"/>
    <property type="match status" value="1"/>
</dbReference>
<dbReference type="Proteomes" id="UP000024635">
    <property type="component" value="Unassembled WGS sequence"/>
</dbReference>
<evidence type="ECO:0000259" key="2">
    <source>
        <dbReference type="Pfam" id="PF00188"/>
    </source>
</evidence>
<dbReference type="Gene3D" id="3.40.33.10">
    <property type="entry name" value="CAP"/>
    <property type="match status" value="1"/>
</dbReference>
<dbReference type="InterPro" id="IPR035940">
    <property type="entry name" value="CAP_sf"/>
</dbReference>
<feature type="chain" id="PRO_5001492302" description="SCP domain-containing protein" evidence="1">
    <location>
        <begin position="17"/>
        <end position="236"/>
    </location>
</feature>
<reference evidence="4" key="1">
    <citation type="journal article" date="2015" name="Nat. Genet.">
        <title>The genome and transcriptome of the zoonotic hookworm Ancylostoma ceylanicum identify infection-specific gene families.</title>
        <authorList>
            <person name="Schwarz E.M."/>
            <person name="Hu Y."/>
            <person name="Antoshechkin I."/>
            <person name="Miller M.M."/>
            <person name="Sternberg P.W."/>
            <person name="Aroian R.V."/>
        </authorList>
    </citation>
    <scope>NUCLEOTIDE SEQUENCE</scope>
    <source>
        <strain evidence="4">HY135</strain>
    </source>
</reference>
<keyword evidence="4" id="KW-1185">Reference proteome</keyword>
<dbReference type="Pfam" id="PF00188">
    <property type="entry name" value="CAP"/>
    <property type="match status" value="1"/>
</dbReference>
<dbReference type="AlphaFoldDB" id="A0A016UE83"/>
<comment type="caution">
    <text evidence="3">The sequence shown here is derived from an EMBL/GenBank/DDBJ whole genome shotgun (WGS) entry which is preliminary data.</text>
</comment>
<dbReference type="CDD" id="cd05380">
    <property type="entry name" value="CAP_euk"/>
    <property type="match status" value="1"/>
</dbReference>
<dbReference type="STRING" id="53326.A0A016UE83"/>
<organism evidence="3 4">
    <name type="scientific">Ancylostoma ceylanicum</name>
    <dbReference type="NCBI Taxonomy" id="53326"/>
    <lineage>
        <taxon>Eukaryota</taxon>
        <taxon>Metazoa</taxon>
        <taxon>Ecdysozoa</taxon>
        <taxon>Nematoda</taxon>
        <taxon>Chromadorea</taxon>
        <taxon>Rhabditida</taxon>
        <taxon>Rhabditina</taxon>
        <taxon>Rhabditomorpha</taxon>
        <taxon>Strongyloidea</taxon>
        <taxon>Ancylostomatidae</taxon>
        <taxon>Ancylostomatinae</taxon>
        <taxon>Ancylostoma</taxon>
    </lineage>
</organism>
<dbReference type="EMBL" id="JARK01001381">
    <property type="protein sequence ID" value="EYC12918.1"/>
    <property type="molecule type" value="Genomic_DNA"/>
</dbReference>